<name>A0A8C5RJT7_LATLA</name>
<evidence type="ECO:0000256" key="10">
    <source>
        <dbReference type="SAM" id="MobiDB-lite"/>
    </source>
</evidence>
<dbReference type="SMART" id="SM00021">
    <property type="entry name" value="DAX"/>
    <property type="match status" value="1"/>
</dbReference>
<dbReference type="Proteomes" id="UP000694406">
    <property type="component" value="Unplaced"/>
</dbReference>
<evidence type="ECO:0000313" key="13">
    <source>
        <dbReference type="Proteomes" id="UP000694406"/>
    </source>
</evidence>
<organism evidence="12 13">
    <name type="scientific">Laticauda laticaudata</name>
    <name type="common">Blue-ringed sea krait</name>
    <name type="synonym">Blue-lipped sea krait</name>
    <dbReference type="NCBI Taxonomy" id="8630"/>
    <lineage>
        <taxon>Eukaryota</taxon>
        <taxon>Metazoa</taxon>
        <taxon>Chordata</taxon>
        <taxon>Craniata</taxon>
        <taxon>Vertebrata</taxon>
        <taxon>Euteleostomi</taxon>
        <taxon>Lepidosauria</taxon>
        <taxon>Squamata</taxon>
        <taxon>Bifurcata</taxon>
        <taxon>Unidentata</taxon>
        <taxon>Episquamata</taxon>
        <taxon>Toxicofera</taxon>
        <taxon>Serpentes</taxon>
        <taxon>Colubroidea</taxon>
        <taxon>Elapidae</taxon>
        <taxon>Laticaudinae</taxon>
        <taxon>Laticauda</taxon>
    </lineage>
</organism>
<feature type="compositionally biased region" description="Polar residues" evidence="10">
    <location>
        <begin position="185"/>
        <end position="199"/>
    </location>
</feature>
<dbReference type="InterPro" id="IPR029071">
    <property type="entry name" value="Ubiquitin-like_domsf"/>
</dbReference>
<keyword evidence="3" id="KW-0217">Developmental protein</keyword>
<sequence>MEEMLHQLSEAGYQQAELERELQHREALLARCLKKDVEEVILYGSHNSQSNGFLQSLGKGTASSTHRGVRSPRVPRLGEGGGTFPRAGFAALGGRALVWWHLPPPASGSLSWQASDLQLVREALRSLRNSFSGHDPQHHTIDSLEQGISSLMERLHRMEVQKRQEKRVRGKSPAGHVGSEYRESWPSNSKLPHSHSTPAVSSSTCTKVLYFTDRSLTPFMVSIPKRLGEVTLRDFKSVIDRDGTHRYHFKALDPEFGTVKEEVFHDDDIIPGWEGKIVAWVEEDHGEN</sequence>
<accession>A0A8C5RJT7</accession>
<dbReference type="AlphaFoldDB" id="A0A8C5RJT7"/>
<dbReference type="Gene3D" id="2.40.240.130">
    <property type="match status" value="1"/>
</dbReference>
<evidence type="ECO:0000256" key="5">
    <source>
        <dbReference type="ARBA" id="ARBA00022687"/>
    </source>
</evidence>
<evidence type="ECO:0000313" key="12">
    <source>
        <dbReference type="Ensembl" id="ENSLLTP00000003511.1"/>
    </source>
</evidence>
<comment type="similarity">
    <text evidence="8">Belongs to the DIXDC1 family.</text>
</comment>
<dbReference type="PANTHER" id="PTHR10878:SF22">
    <property type="entry name" value="DIXIN"/>
    <property type="match status" value="1"/>
</dbReference>
<evidence type="ECO:0000259" key="11">
    <source>
        <dbReference type="PROSITE" id="PS50841"/>
    </source>
</evidence>
<dbReference type="SUPFAM" id="SSF54236">
    <property type="entry name" value="Ubiquitin-like"/>
    <property type="match status" value="1"/>
</dbReference>
<evidence type="ECO:0000256" key="8">
    <source>
        <dbReference type="ARBA" id="ARBA00060765"/>
    </source>
</evidence>
<evidence type="ECO:0000256" key="4">
    <source>
        <dbReference type="ARBA" id="ARBA00022490"/>
    </source>
</evidence>
<dbReference type="GO" id="GO:0005925">
    <property type="term" value="C:focal adhesion"/>
    <property type="evidence" value="ECO:0007669"/>
    <property type="project" value="UniProtKB-SubCell"/>
</dbReference>
<dbReference type="GO" id="GO:0005829">
    <property type="term" value="C:cytosol"/>
    <property type="evidence" value="ECO:0007669"/>
    <property type="project" value="TreeGrafter"/>
</dbReference>
<keyword evidence="13" id="KW-1185">Reference proteome</keyword>
<evidence type="ECO:0000256" key="6">
    <source>
        <dbReference type="ARBA" id="ARBA00022949"/>
    </source>
</evidence>
<keyword evidence="5 9" id="KW-0879">Wnt signaling pathway</keyword>
<dbReference type="InterPro" id="IPR015506">
    <property type="entry name" value="Dsh/Dvl-rel"/>
</dbReference>
<dbReference type="Pfam" id="PF00778">
    <property type="entry name" value="DIX"/>
    <property type="match status" value="1"/>
</dbReference>
<evidence type="ECO:0000256" key="7">
    <source>
        <dbReference type="ARBA" id="ARBA00023054"/>
    </source>
</evidence>
<dbReference type="FunFam" id="2.40.240.130:FF:000003">
    <property type="entry name" value="Dixin isoform 1"/>
    <property type="match status" value="1"/>
</dbReference>
<comment type="subcellular location">
    <subcellularLocation>
        <location evidence="1">Cell junction</location>
        <location evidence="1">Focal adhesion</location>
    </subcellularLocation>
    <subcellularLocation>
        <location evidence="2">Cytoplasm</location>
    </subcellularLocation>
</comment>
<dbReference type="PANTHER" id="PTHR10878">
    <property type="entry name" value="SEGMENT POLARITY PROTEIN DISHEVELLED"/>
    <property type="match status" value="1"/>
</dbReference>
<evidence type="ECO:0000256" key="9">
    <source>
        <dbReference type="PROSITE-ProRule" id="PRU00069"/>
    </source>
</evidence>
<feature type="region of interest" description="Disordered" evidence="10">
    <location>
        <begin position="54"/>
        <end position="81"/>
    </location>
</feature>
<dbReference type="InterPro" id="IPR038207">
    <property type="entry name" value="DIX_dom_sf"/>
</dbReference>
<evidence type="ECO:0000256" key="3">
    <source>
        <dbReference type="ARBA" id="ARBA00022473"/>
    </source>
</evidence>
<dbReference type="PROSITE" id="PS50841">
    <property type="entry name" value="DIX"/>
    <property type="match status" value="1"/>
</dbReference>
<protein>
    <recommendedName>
        <fullName evidence="11">DIX domain-containing protein</fullName>
    </recommendedName>
</protein>
<proteinExistence type="inferred from homology"/>
<reference evidence="12" key="2">
    <citation type="submission" date="2025-09" db="UniProtKB">
        <authorList>
            <consortium name="Ensembl"/>
        </authorList>
    </citation>
    <scope>IDENTIFICATION</scope>
</reference>
<evidence type="ECO:0000256" key="1">
    <source>
        <dbReference type="ARBA" id="ARBA00004246"/>
    </source>
</evidence>
<keyword evidence="7" id="KW-0175">Coiled coil</keyword>
<feature type="domain" description="DIX" evidence="11">
    <location>
        <begin position="205"/>
        <end position="285"/>
    </location>
</feature>
<keyword evidence="4" id="KW-0963">Cytoplasm</keyword>
<dbReference type="Ensembl" id="ENSLLTT00000003651.1">
    <property type="protein sequence ID" value="ENSLLTP00000003511.1"/>
    <property type="gene ID" value="ENSLLTG00000002635.1"/>
</dbReference>
<dbReference type="GeneTree" id="ENSGT00950000182903"/>
<keyword evidence="6" id="KW-0965">Cell junction</keyword>
<dbReference type="InterPro" id="IPR001158">
    <property type="entry name" value="DIX"/>
</dbReference>
<feature type="region of interest" description="Disordered" evidence="10">
    <location>
        <begin position="161"/>
        <end position="199"/>
    </location>
</feature>
<evidence type="ECO:0000256" key="2">
    <source>
        <dbReference type="ARBA" id="ARBA00004496"/>
    </source>
</evidence>
<reference evidence="12" key="1">
    <citation type="submission" date="2025-08" db="UniProtKB">
        <authorList>
            <consortium name="Ensembl"/>
        </authorList>
    </citation>
    <scope>IDENTIFICATION</scope>
</reference>
<dbReference type="GO" id="GO:0060070">
    <property type="term" value="P:canonical Wnt signaling pathway"/>
    <property type="evidence" value="ECO:0007669"/>
    <property type="project" value="TreeGrafter"/>
</dbReference>